<dbReference type="VEuPathDB" id="TriTrypDB:TRSC58_06671"/>
<reference evidence="4 5" key="1">
    <citation type="journal article" date="2018" name="BMC Genomics">
        <title>Genomic comparison of Trypanosoma conorhini and Trypanosoma rangeli to Trypanosoma cruzi strains of high and low virulence.</title>
        <authorList>
            <person name="Bradwell K.R."/>
            <person name="Koparde V.N."/>
            <person name="Matveyev A.V."/>
            <person name="Serrano M.G."/>
            <person name="Alves J.M."/>
            <person name="Parikh H."/>
            <person name="Huang B."/>
            <person name="Lee V."/>
            <person name="Espinosa-Alvarez O."/>
            <person name="Ortiz P.A."/>
            <person name="Costa-Martins A.G."/>
            <person name="Teixeira M.M."/>
            <person name="Buck G.A."/>
        </authorList>
    </citation>
    <scope>NUCLEOTIDE SEQUENCE [LARGE SCALE GENOMIC DNA]</scope>
    <source>
        <strain evidence="4 5">AM80</strain>
    </source>
</reference>
<dbReference type="InterPro" id="IPR036278">
    <property type="entry name" value="Sialidase_sf"/>
</dbReference>
<dbReference type="GO" id="GO:0004308">
    <property type="term" value="F:exo-alpha-sialidase activity"/>
    <property type="evidence" value="ECO:0007669"/>
    <property type="project" value="InterPro"/>
</dbReference>
<feature type="region of interest" description="Disordered" evidence="1">
    <location>
        <begin position="323"/>
        <end position="351"/>
    </location>
</feature>
<dbReference type="AlphaFoldDB" id="A0A422MQY1"/>
<dbReference type="OrthoDB" id="251897at2759"/>
<dbReference type="InterPro" id="IPR011040">
    <property type="entry name" value="Sialidase"/>
</dbReference>
<organism evidence="4 5">
    <name type="scientific">Trypanosoma rangeli</name>
    <dbReference type="NCBI Taxonomy" id="5698"/>
    <lineage>
        <taxon>Eukaryota</taxon>
        <taxon>Discoba</taxon>
        <taxon>Euglenozoa</taxon>
        <taxon>Kinetoplastea</taxon>
        <taxon>Metakinetoplastina</taxon>
        <taxon>Trypanosomatida</taxon>
        <taxon>Trypanosomatidae</taxon>
        <taxon>Trypanosoma</taxon>
        <taxon>Herpetosoma</taxon>
    </lineage>
</organism>
<dbReference type="VEuPathDB" id="TriTrypDB:TRSC58_06827"/>
<sequence length="380" mass="41100">RTAEGVGSLTTATIAGKKVMLYTQKGIPPGGTLQATALYLWVTDNNRTFHLGPISMDTKRKWTSNNTLLHSNNALHLLQERDSITTKVLSLSSLTGTLKKIKSVLKTWAKLDSFLSNSSVPTAGLVGFLSDASGDGTWNDAYRCVGATVTNAKKVENGFKFTGSESYAMWPVNMWKHHYAHSFVNYAFTLVATVTIDEVPNGSASLLGAGLGDNENTTFVGLSYTLADEWETVFNGMATITENTWESWKEYQVALMLQGNKGSVYVDGVLVGSCDTLPTPEARGHHITHFYFGGGKDGSAKVKNVFLYNRPLNAVELKAVGDYDPSRKPADDSSDAAEQREDDSSDAAEKLAGDSSTCADVSRLLLLLLLLGLWGFVALC</sequence>
<dbReference type="InterPro" id="IPR013320">
    <property type="entry name" value="ConA-like_dom_sf"/>
</dbReference>
<dbReference type="SUPFAM" id="SSF49899">
    <property type="entry name" value="Concanavalin A-like lectins/glucanases"/>
    <property type="match status" value="1"/>
</dbReference>
<proteinExistence type="predicted"/>
<keyword evidence="5" id="KW-1185">Reference proteome</keyword>
<dbReference type="Gene3D" id="2.120.10.10">
    <property type="match status" value="1"/>
</dbReference>
<accession>A0A422MQY1</accession>
<evidence type="ECO:0000256" key="1">
    <source>
        <dbReference type="SAM" id="MobiDB-lite"/>
    </source>
</evidence>
<dbReference type="Pfam" id="PF11052">
    <property type="entry name" value="Tr-sialidase_C"/>
    <property type="match status" value="1"/>
</dbReference>
<evidence type="ECO:0000313" key="5">
    <source>
        <dbReference type="Proteomes" id="UP000283634"/>
    </source>
</evidence>
<dbReference type="InterPro" id="IPR055239">
    <property type="entry name" value="TS_C"/>
</dbReference>
<dbReference type="GeneID" id="40334166"/>
<gene>
    <name evidence="4" type="ORF">TraAM80_10233</name>
</gene>
<dbReference type="InterPro" id="IPR008377">
    <property type="entry name" value="Sialidase_trypan"/>
</dbReference>
<dbReference type="EMBL" id="MKGL01000830">
    <property type="protein sequence ID" value="RNE95603.1"/>
    <property type="molecule type" value="Genomic_DNA"/>
</dbReference>
<dbReference type="PRINTS" id="PR01803">
    <property type="entry name" value="TCSIALIDASE"/>
</dbReference>
<feature type="non-terminal residue" evidence="4">
    <location>
        <position position="1"/>
    </location>
</feature>
<protein>
    <submittedName>
        <fullName evidence="4">Surface glycoprotein</fullName>
    </submittedName>
</protein>
<feature type="domain" description="Sialidase" evidence="2">
    <location>
        <begin position="10"/>
        <end position="79"/>
    </location>
</feature>
<dbReference type="Pfam" id="PF22925">
    <property type="entry name" value="TS_C"/>
    <property type="match status" value="1"/>
</dbReference>
<name>A0A422MQY1_TRYRA</name>
<dbReference type="Pfam" id="PF13859">
    <property type="entry name" value="BNR_3"/>
    <property type="match status" value="1"/>
</dbReference>
<comment type="caution">
    <text evidence="4">The sequence shown here is derived from an EMBL/GenBank/DDBJ whole genome shotgun (WGS) entry which is preliminary data.</text>
</comment>
<evidence type="ECO:0000313" key="4">
    <source>
        <dbReference type="EMBL" id="RNE95603.1"/>
    </source>
</evidence>
<evidence type="ECO:0000259" key="2">
    <source>
        <dbReference type="Pfam" id="PF13859"/>
    </source>
</evidence>
<feature type="domain" description="Trans-sialidase C-terminal" evidence="3">
    <location>
        <begin position="121"/>
        <end position="314"/>
    </location>
</feature>
<dbReference type="SUPFAM" id="SSF50939">
    <property type="entry name" value="Sialidases"/>
    <property type="match status" value="1"/>
</dbReference>
<dbReference type="InterPro" id="IPR021287">
    <property type="entry name" value="Trans-sialidase_CS"/>
</dbReference>
<dbReference type="Proteomes" id="UP000283634">
    <property type="component" value="Unassembled WGS sequence"/>
</dbReference>
<evidence type="ECO:0000259" key="3">
    <source>
        <dbReference type="Pfam" id="PF22925"/>
    </source>
</evidence>
<feature type="compositionally biased region" description="Acidic residues" evidence="1">
    <location>
        <begin position="332"/>
        <end position="346"/>
    </location>
</feature>
<dbReference type="Gene3D" id="2.60.120.200">
    <property type="match status" value="1"/>
</dbReference>
<dbReference type="RefSeq" id="XP_029233332.1">
    <property type="nucleotide sequence ID" value="XM_029386870.1"/>
</dbReference>